<accession>A0ABP8X982</accession>
<evidence type="ECO:0000313" key="3">
    <source>
        <dbReference type="Proteomes" id="UP001500325"/>
    </source>
</evidence>
<organism evidence="2 3">
    <name type="scientific">Pseudonocardia yuanmonensis</name>
    <dbReference type="NCBI Taxonomy" id="1095914"/>
    <lineage>
        <taxon>Bacteria</taxon>
        <taxon>Bacillati</taxon>
        <taxon>Actinomycetota</taxon>
        <taxon>Actinomycetes</taxon>
        <taxon>Pseudonocardiales</taxon>
        <taxon>Pseudonocardiaceae</taxon>
        <taxon>Pseudonocardia</taxon>
    </lineage>
</organism>
<evidence type="ECO:0000259" key="1">
    <source>
        <dbReference type="Pfam" id="PF12680"/>
    </source>
</evidence>
<name>A0ABP8X982_9PSEU</name>
<reference evidence="3" key="1">
    <citation type="journal article" date="2019" name="Int. J. Syst. Evol. Microbiol.">
        <title>The Global Catalogue of Microorganisms (GCM) 10K type strain sequencing project: providing services to taxonomists for standard genome sequencing and annotation.</title>
        <authorList>
            <consortium name="The Broad Institute Genomics Platform"/>
            <consortium name="The Broad Institute Genome Sequencing Center for Infectious Disease"/>
            <person name="Wu L."/>
            <person name="Ma J."/>
        </authorList>
    </citation>
    <scope>NUCLEOTIDE SEQUENCE [LARGE SCALE GENOMIC DNA]</scope>
    <source>
        <strain evidence="3">JCM 18055</strain>
    </source>
</reference>
<keyword evidence="3" id="KW-1185">Reference proteome</keyword>
<dbReference type="EMBL" id="BAABIC010000016">
    <property type="protein sequence ID" value="GAA4700930.1"/>
    <property type="molecule type" value="Genomic_DNA"/>
</dbReference>
<feature type="domain" description="SnoaL-like" evidence="1">
    <location>
        <begin position="11"/>
        <end position="118"/>
    </location>
</feature>
<dbReference type="Proteomes" id="UP001500325">
    <property type="component" value="Unassembled WGS sequence"/>
</dbReference>
<proteinExistence type="predicted"/>
<dbReference type="PANTHER" id="PTHR41252:SF1">
    <property type="entry name" value="BLR2505 PROTEIN"/>
    <property type="match status" value="1"/>
</dbReference>
<sequence length="134" mass="14660">MPSTEDNKAAVTRFLEIFSEGNPEKTLAALTDDVTWWVSGKLEGMSGSYDKAGFGQLIGGVADVYKAPLRIAPRSMVAEGDSVAVEADSYAELKDGRVYDPRCHFLFRVAPDGRIAEVHEYLDTQHAKDIFFGG</sequence>
<protein>
    <submittedName>
        <fullName evidence="2">Nuclear transport factor 2 family protein</fullName>
    </submittedName>
</protein>
<dbReference type="Pfam" id="PF12680">
    <property type="entry name" value="SnoaL_2"/>
    <property type="match status" value="1"/>
</dbReference>
<dbReference type="Gene3D" id="3.10.450.50">
    <property type="match status" value="1"/>
</dbReference>
<dbReference type="RefSeq" id="WP_345382685.1">
    <property type="nucleotide sequence ID" value="NZ_BAABIC010000016.1"/>
</dbReference>
<dbReference type="PANTHER" id="PTHR41252">
    <property type="entry name" value="BLR2505 PROTEIN"/>
    <property type="match status" value="1"/>
</dbReference>
<evidence type="ECO:0000313" key="2">
    <source>
        <dbReference type="EMBL" id="GAA4700930.1"/>
    </source>
</evidence>
<gene>
    <name evidence="2" type="ORF">GCM10023215_44710</name>
</gene>
<dbReference type="InterPro" id="IPR037401">
    <property type="entry name" value="SnoaL-like"/>
</dbReference>
<dbReference type="InterPro" id="IPR032710">
    <property type="entry name" value="NTF2-like_dom_sf"/>
</dbReference>
<dbReference type="SUPFAM" id="SSF54427">
    <property type="entry name" value="NTF2-like"/>
    <property type="match status" value="1"/>
</dbReference>
<comment type="caution">
    <text evidence="2">The sequence shown here is derived from an EMBL/GenBank/DDBJ whole genome shotgun (WGS) entry which is preliminary data.</text>
</comment>